<sequence>MGYVKAKVLLGPGVVLNFSRVVMVRSRGIPPVQPLGLDLLVSNSSSSKPGAFLGIGPSPGIALAWNAALVWKTCLTPDMYEASIHSWIRPDAVPGNQSATGRVAHPAPGPCVNSSAVPPMRRCWAGMGMNHDVVINGLDTDALSKSTPTGYLIWTVNMYYLCQSVMSNECVAAYGPGGCFRISIVPTFTDDEEDLNAGLTVPPASSPPPAPLPSPGALQLPDASAGSGGGGRGASLLGPLLGGLLGGAVAIAAAAAVAWALPRTRRRRAAAAAASMQAAANVKAQGGTNGGAGGQVTYGSSDDTAADSRTVGDALSEILAGGIGASDPGPRVGAPQAQLLEVVMLGPAAPPRPPPRERLGPLLALLKGRHAPGASAPPRLPVVYSEAELLPVTEQTPFAEGIDLNVRVLPNRTEQTRGSPAGYQRQRPGVDGVPEDGSSDANGGPDDDGDDDRDGVGVGAAGGGASGGDRHQAPHAQEAGAVELLPTLLGKGGCGRVVLGLYRGRRVAVKLLNLGLAEEGPLKGGGAKAAAPLPEEPREGAAPVAVENAGSAFHGLSDWGSALGGLMASATMSTVVAALEAGGAASQASAASHDASAAAPATAAAGKCAGEQEPNGGPSAPAPVAGPPRGQELGTAPAANGEAEAGPAAAAVALGLAEVAAAAGGVEAQQQPADGVAAGAGRPVVAAVARGPLATLAQEVEVLARCRHPNVVTLHAANLTPPRVCLVMELMDTSLARLVHGGPGEPPVEGQGQPRLMPLPKVLHIGLQVARALSYLHPTIMHRDLKPGNVLVSQPDSPTPVVKLADFGLSRLRSSVLVTSHPEVGTVPYMAPEVFDAFNIHITDRVDIWAFGVIMWEMLTGQRPWEGMDSVQIAYAIIVLRKRLPLDELDERRCPPKLAALMASCWELVPDRRPAAAELVKALAMMQATLA</sequence>
<dbReference type="EMBL" id="LSYV01000084">
    <property type="protein sequence ID" value="KXZ43691.1"/>
    <property type="molecule type" value="Genomic_DNA"/>
</dbReference>
<dbReference type="InterPro" id="IPR011009">
    <property type="entry name" value="Kinase-like_dom_sf"/>
</dbReference>
<dbReference type="SUPFAM" id="SSF56112">
    <property type="entry name" value="Protein kinase-like (PK-like)"/>
    <property type="match status" value="1"/>
</dbReference>
<dbReference type="STRING" id="33097.A0A150G1K7"/>
<dbReference type="PANTHER" id="PTHR44329:SF214">
    <property type="entry name" value="PROTEIN KINASE DOMAIN-CONTAINING PROTEIN"/>
    <property type="match status" value="1"/>
</dbReference>
<dbReference type="PROSITE" id="PS50011">
    <property type="entry name" value="PROTEIN_KINASE_DOM"/>
    <property type="match status" value="1"/>
</dbReference>
<gene>
    <name evidence="3" type="ORF">GPECTOR_83g303</name>
</gene>
<dbReference type="Gene3D" id="1.10.510.10">
    <property type="entry name" value="Transferase(Phosphotransferase) domain 1"/>
    <property type="match status" value="1"/>
</dbReference>
<proteinExistence type="predicted"/>
<dbReference type="InterPro" id="IPR001245">
    <property type="entry name" value="Ser-Thr/Tyr_kinase_cat_dom"/>
</dbReference>
<name>A0A150G1K7_GONPE</name>
<accession>A0A150G1K7</accession>
<comment type="caution">
    <text evidence="3">The sequence shown here is derived from an EMBL/GenBank/DDBJ whole genome shotgun (WGS) entry which is preliminary data.</text>
</comment>
<reference evidence="4" key="1">
    <citation type="journal article" date="2016" name="Nat. Commun.">
        <title>The Gonium pectorale genome demonstrates co-option of cell cycle regulation during the evolution of multicellularity.</title>
        <authorList>
            <person name="Hanschen E.R."/>
            <person name="Marriage T.N."/>
            <person name="Ferris P.J."/>
            <person name="Hamaji T."/>
            <person name="Toyoda A."/>
            <person name="Fujiyama A."/>
            <person name="Neme R."/>
            <person name="Noguchi H."/>
            <person name="Minakuchi Y."/>
            <person name="Suzuki M."/>
            <person name="Kawai-Toyooka H."/>
            <person name="Smith D.R."/>
            <person name="Sparks H."/>
            <person name="Anderson J."/>
            <person name="Bakaric R."/>
            <person name="Luria V."/>
            <person name="Karger A."/>
            <person name="Kirschner M.W."/>
            <person name="Durand P.M."/>
            <person name="Michod R.E."/>
            <person name="Nozaki H."/>
            <person name="Olson B.J."/>
        </authorList>
    </citation>
    <scope>NUCLEOTIDE SEQUENCE [LARGE SCALE GENOMIC DNA]</scope>
    <source>
        <strain evidence="4">NIES-2863</strain>
    </source>
</reference>
<evidence type="ECO:0000313" key="4">
    <source>
        <dbReference type="Proteomes" id="UP000075714"/>
    </source>
</evidence>
<feature type="compositionally biased region" description="Low complexity" evidence="1">
    <location>
        <begin position="603"/>
        <end position="619"/>
    </location>
</feature>
<dbReference type="Pfam" id="PF07714">
    <property type="entry name" value="PK_Tyr_Ser-Thr"/>
    <property type="match status" value="1"/>
</dbReference>
<keyword evidence="4" id="KW-1185">Reference proteome</keyword>
<dbReference type="InterPro" id="IPR008271">
    <property type="entry name" value="Ser/Thr_kinase_AS"/>
</dbReference>
<dbReference type="OrthoDB" id="339325at2759"/>
<feature type="domain" description="Protein kinase" evidence="2">
    <location>
        <begin position="483"/>
        <end position="930"/>
    </location>
</feature>
<organism evidence="3 4">
    <name type="scientific">Gonium pectorale</name>
    <name type="common">Green alga</name>
    <dbReference type="NCBI Taxonomy" id="33097"/>
    <lineage>
        <taxon>Eukaryota</taxon>
        <taxon>Viridiplantae</taxon>
        <taxon>Chlorophyta</taxon>
        <taxon>core chlorophytes</taxon>
        <taxon>Chlorophyceae</taxon>
        <taxon>CS clade</taxon>
        <taxon>Chlamydomonadales</taxon>
        <taxon>Volvocaceae</taxon>
        <taxon>Gonium</taxon>
    </lineage>
</organism>
<dbReference type="Gene3D" id="3.30.200.20">
    <property type="entry name" value="Phosphorylase Kinase, domain 1"/>
    <property type="match status" value="1"/>
</dbReference>
<evidence type="ECO:0000259" key="2">
    <source>
        <dbReference type="PROSITE" id="PS50011"/>
    </source>
</evidence>
<dbReference type="Proteomes" id="UP000075714">
    <property type="component" value="Unassembled WGS sequence"/>
</dbReference>
<dbReference type="GO" id="GO:0005524">
    <property type="term" value="F:ATP binding"/>
    <property type="evidence" value="ECO:0007669"/>
    <property type="project" value="InterPro"/>
</dbReference>
<feature type="compositionally biased region" description="Pro residues" evidence="1">
    <location>
        <begin position="204"/>
        <end position="214"/>
    </location>
</feature>
<feature type="region of interest" description="Disordered" evidence="1">
    <location>
        <begin position="193"/>
        <end position="226"/>
    </location>
</feature>
<dbReference type="GO" id="GO:0004674">
    <property type="term" value="F:protein serine/threonine kinase activity"/>
    <property type="evidence" value="ECO:0007669"/>
    <property type="project" value="TreeGrafter"/>
</dbReference>
<dbReference type="InterPro" id="IPR051681">
    <property type="entry name" value="Ser/Thr_Kinases-Pseudokinases"/>
</dbReference>
<protein>
    <recommendedName>
        <fullName evidence="2">Protein kinase domain-containing protein</fullName>
    </recommendedName>
</protein>
<dbReference type="InterPro" id="IPR000719">
    <property type="entry name" value="Prot_kinase_dom"/>
</dbReference>
<feature type="region of interest" description="Disordered" evidence="1">
    <location>
        <begin position="410"/>
        <end position="475"/>
    </location>
</feature>
<feature type="compositionally biased region" description="Low complexity" evidence="1">
    <location>
        <begin position="215"/>
        <end position="225"/>
    </location>
</feature>
<dbReference type="PANTHER" id="PTHR44329">
    <property type="entry name" value="SERINE/THREONINE-PROTEIN KINASE TNNI3K-RELATED"/>
    <property type="match status" value="1"/>
</dbReference>
<dbReference type="AlphaFoldDB" id="A0A150G1K7"/>
<evidence type="ECO:0000313" key="3">
    <source>
        <dbReference type="EMBL" id="KXZ43691.1"/>
    </source>
</evidence>
<feature type="region of interest" description="Disordered" evidence="1">
    <location>
        <begin position="603"/>
        <end position="642"/>
    </location>
</feature>
<feature type="compositionally biased region" description="Gly residues" evidence="1">
    <location>
        <begin position="456"/>
        <end position="467"/>
    </location>
</feature>
<evidence type="ECO:0000256" key="1">
    <source>
        <dbReference type="SAM" id="MobiDB-lite"/>
    </source>
</evidence>
<dbReference type="PROSITE" id="PS00108">
    <property type="entry name" value="PROTEIN_KINASE_ST"/>
    <property type="match status" value="1"/>
</dbReference>
<dbReference type="SMART" id="SM00220">
    <property type="entry name" value="S_TKc"/>
    <property type="match status" value="1"/>
</dbReference>